<dbReference type="InterPro" id="IPR036097">
    <property type="entry name" value="HisK_dim/P_sf"/>
</dbReference>
<name>A0A1I3E7V1_9PLAN</name>
<dbReference type="Gene3D" id="3.30.565.10">
    <property type="entry name" value="Histidine kinase-like ATPase, C-terminal domain"/>
    <property type="match status" value="1"/>
</dbReference>
<keyword evidence="7 14" id="KW-0418">Kinase</keyword>
<keyword evidence="4" id="KW-0597">Phosphoprotein</keyword>
<dbReference type="Proteomes" id="UP000199518">
    <property type="component" value="Unassembled WGS sequence"/>
</dbReference>
<dbReference type="SMART" id="SM00304">
    <property type="entry name" value="HAMP"/>
    <property type="match status" value="1"/>
</dbReference>
<keyword evidence="8 11" id="KW-1133">Transmembrane helix</keyword>
<dbReference type="Gene3D" id="6.10.340.10">
    <property type="match status" value="1"/>
</dbReference>
<dbReference type="PROSITE" id="PS50109">
    <property type="entry name" value="HIS_KIN"/>
    <property type="match status" value="1"/>
</dbReference>
<evidence type="ECO:0000259" key="13">
    <source>
        <dbReference type="PROSITE" id="PS50885"/>
    </source>
</evidence>
<dbReference type="PROSITE" id="PS50885">
    <property type="entry name" value="HAMP"/>
    <property type="match status" value="1"/>
</dbReference>
<feature type="domain" description="HAMP" evidence="13">
    <location>
        <begin position="186"/>
        <end position="239"/>
    </location>
</feature>
<dbReference type="Gene3D" id="1.10.287.130">
    <property type="match status" value="1"/>
</dbReference>
<dbReference type="Pfam" id="PF00512">
    <property type="entry name" value="HisKA"/>
    <property type="match status" value="1"/>
</dbReference>
<dbReference type="CDD" id="cd00082">
    <property type="entry name" value="HisKA"/>
    <property type="match status" value="1"/>
</dbReference>
<keyword evidence="5" id="KW-0808">Transferase</keyword>
<dbReference type="InterPro" id="IPR050428">
    <property type="entry name" value="TCS_sensor_his_kinase"/>
</dbReference>
<evidence type="ECO:0000256" key="7">
    <source>
        <dbReference type="ARBA" id="ARBA00022777"/>
    </source>
</evidence>
<organism evidence="14 15">
    <name type="scientific">Planctomicrobium piriforme</name>
    <dbReference type="NCBI Taxonomy" id="1576369"/>
    <lineage>
        <taxon>Bacteria</taxon>
        <taxon>Pseudomonadati</taxon>
        <taxon>Planctomycetota</taxon>
        <taxon>Planctomycetia</taxon>
        <taxon>Planctomycetales</taxon>
        <taxon>Planctomycetaceae</taxon>
        <taxon>Planctomicrobium</taxon>
    </lineage>
</organism>
<evidence type="ECO:0000256" key="4">
    <source>
        <dbReference type="ARBA" id="ARBA00022553"/>
    </source>
</evidence>
<accession>A0A1I3E7V1</accession>
<keyword evidence="15" id="KW-1185">Reference proteome</keyword>
<dbReference type="PRINTS" id="PR00344">
    <property type="entry name" value="BCTRLSENSOR"/>
</dbReference>
<reference evidence="15" key="1">
    <citation type="submission" date="2016-10" db="EMBL/GenBank/DDBJ databases">
        <authorList>
            <person name="Varghese N."/>
            <person name="Submissions S."/>
        </authorList>
    </citation>
    <scope>NUCLEOTIDE SEQUENCE [LARGE SCALE GENOMIC DNA]</scope>
    <source>
        <strain evidence="15">DSM 26348</strain>
    </source>
</reference>
<dbReference type="InterPro" id="IPR003660">
    <property type="entry name" value="HAMP_dom"/>
</dbReference>
<evidence type="ECO:0000259" key="12">
    <source>
        <dbReference type="PROSITE" id="PS50109"/>
    </source>
</evidence>
<feature type="domain" description="Histidine kinase" evidence="12">
    <location>
        <begin position="247"/>
        <end position="467"/>
    </location>
</feature>
<dbReference type="AlphaFoldDB" id="A0A1I3E7V1"/>
<evidence type="ECO:0000256" key="8">
    <source>
        <dbReference type="ARBA" id="ARBA00022989"/>
    </source>
</evidence>
<evidence type="ECO:0000256" key="1">
    <source>
        <dbReference type="ARBA" id="ARBA00000085"/>
    </source>
</evidence>
<dbReference type="Pfam" id="PF00672">
    <property type="entry name" value="HAMP"/>
    <property type="match status" value="1"/>
</dbReference>
<dbReference type="GO" id="GO:0000155">
    <property type="term" value="F:phosphorelay sensor kinase activity"/>
    <property type="evidence" value="ECO:0007669"/>
    <property type="project" value="InterPro"/>
</dbReference>
<evidence type="ECO:0000256" key="3">
    <source>
        <dbReference type="ARBA" id="ARBA00012438"/>
    </source>
</evidence>
<dbReference type="SMART" id="SM00388">
    <property type="entry name" value="HisKA"/>
    <property type="match status" value="1"/>
</dbReference>
<dbReference type="InterPro" id="IPR003661">
    <property type="entry name" value="HisK_dim/P_dom"/>
</dbReference>
<feature type="transmembrane region" description="Helical" evidence="11">
    <location>
        <begin position="15"/>
        <end position="36"/>
    </location>
</feature>
<keyword evidence="9" id="KW-0902">Two-component regulatory system</keyword>
<dbReference type="EC" id="2.7.13.3" evidence="3"/>
<dbReference type="SUPFAM" id="SSF55874">
    <property type="entry name" value="ATPase domain of HSP90 chaperone/DNA topoisomerase II/histidine kinase"/>
    <property type="match status" value="1"/>
</dbReference>
<keyword evidence="10 11" id="KW-0472">Membrane</keyword>
<dbReference type="Pfam" id="PF02518">
    <property type="entry name" value="HATPase_c"/>
    <property type="match status" value="1"/>
</dbReference>
<dbReference type="EMBL" id="FOQD01000004">
    <property type="protein sequence ID" value="SFH95036.1"/>
    <property type="molecule type" value="Genomic_DNA"/>
</dbReference>
<dbReference type="PANTHER" id="PTHR45436:SF5">
    <property type="entry name" value="SENSOR HISTIDINE KINASE TRCS"/>
    <property type="match status" value="1"/>
</dbReference>
<evidence type="ECO:0000256" key="6">
    <source>
        <dbReference type="ARBA" id="ARBA00022692"/>
    </source>
</evidence>
<dbReference type="PANTHER" id="PTHR45436">
    <property type="entry name" value="SENSOR HISTIDINE KINASE YKOH"/>
    <property type="match status" value="1"/>
</dbReference>
<protein>
    <recommendedName>
        <fullName evidence="3">histidine kinase</fullName>
        <ecNumber evidence="3">2.7.13.3</ecNumber>
    </recommendedName>
</protein>
<dbReference type="RefSeq" id="WP_175517206.1">
    <property type="nucleotide sequence ID" value="NZ_FOQD01000004.1"/>
</dbReference>
<keyword evidence="6 11" id="KW-0812">Transmembrane</keyword>
<dbReference type="STRING" id="1576369.SAMN05421753_104113"/>
<dbReference type="InterPro" id="IPR004358">
    <property type="entry name" value="Sig_transdc_His_kin-like_C"/>
</dbReference>
<evidence type="ECO:0000256" key="9">
    <source>
        <dbReference type="ARBA" id="ARBA00023012"/>
    </source>
</evidence>
<dbReference type="InterPro" id="IPR005467">
    <property type="entry name" value="His_kinase_dom"/>
</dbReference>
<sequence>MLRTDLFKISRTLRFRLAVVNSLVVVCISLVMLLAVRQGVLWALYQEVDQLLIEDLQEVTLAVQATESDDLHELQEELNRKALGHQQHGWYSKLFNANDGVIFATTSRPQLIVPFAPKTPGQPYTYEDLRIVEHRIPAGRNGIRGIRVGAKLASLYHGMAHIDRLVMVASAMLIIIAPLCGYWLAGRASQTVGEITRTAARLRPSHLNERLKLRGTDDELDRLSHTINGLLDRIAEYLQQRRDFLANAAHELRTPLAAIRSCIEVSLDGDRSVEDYTGILEDVIDQSASLEVLVNQLLLISETEIGQWTYDPEQVDLNKVVSRSVDMFQGVAETRSVTLSFDAKASAIVAGSRQHLRQVVNNLIDNAVKYSRPGGKIQVTTSAVPGEQKVRLTVQDTGIGIATEDVPRVFDRFFRSDRSRSRNESVQGTGLGLSICQSVISAHGGTILCHSELNVGTTIEIILPTWSEALRESGIVPMVPGHAS</sequence>
<dbReference type="SMART" id="SM00387">
    <property type="entry name" value="HATPase_c"/>
    <property type="match status" value="1"/>
</dbReference>
<evidence type="ECO:0000256" key="5">
    <source>
        <dbReference type="ARBA" id="ARBA00022679"/>
    </source>
</evidence>
<comment type="catalytic activity">
    <reaction evidence="1">
        <text>ATP + protein L-histidine = ADP + protein N-phospho-L-histidine.</text>
        <dbReference type="EC" id="2.7.13.3"/>
    </reaction>
</comment>
<dbReference type="FunFam" id="3.30.565.10:FF:000006">
    <property type="entry name" value="Sensor histidine kinase WalK"/>
    <property type="match status" value="1"/>
</dbReference>
<evidence type="ECO:0000313" key="15">
    <source>
        <dbReference type="Proteomes" id="UP000199518"/>
    </source>
</evidence>
<evidence type="ECO:0000313" key="14">
    <source>
        <dbReference type="EMBL" id="SFH95036.1"/>
    </source>
</evidence>
<dbReference type="SUPFAM" id="SSF47384">
    <property type="entry name" value="Homodimeric domain of signal transducing histidine kinase"/>
    <property type="match status" value="1"/>
</dbReference>
<evidence type="ECO:0000256" key="2">
    <source>
        <dbReference type="ARBA" id="ARBA00004370"/>
    </source>
</evidence>
<comment type="subcellular location">
    <subcellularLocation>
        <location evidence="2">Membrane</location>
    </subcellularLocation>
</comment>
<evidence type="ECO:0000256" key="11">
    <source>
        <dbReference type="SAM" id="Phobius"/>
    </source>
</evidence>
<dbReference type="GO" id="GO:0005886">
    <property type="term" value="C:plasma membrane"/>
    <property type="evidence" value="ECO:0007669"/>
    <property type="project" value="TreeGrafter"/>
</dbReference>
<dbReference type="InterPro" id="IPR003594">
    <property type="entry name" value="HATPase_dom"/>
</dbReference>
<gene>
    <name evidence="14" type="ORF">SAMN05421753_104113</name>
</gene>
<dbReference type="InterPro" id="IPR036890">
    <property type="entry name" value="HATPase_C_sf"/>
</dbReference>
<dbReference type="CDD" id="cd00075">
    <property type="entry name" value="HATPase"/>
    <property type="match status" value="1"/>
</dbReference>
<evidence type="ECO:0000256" key="10">
    <source>
        <dbReference type="ARBA" id="ARBA00023136"/>
    </source>
</evidence>
<proteinExistence type="predicted"/>